<evidence type="ECO:0000256" key="4">
    <source>
        <dbReference type="PROSITE-ProRule" id="PRU00708"/>
    </source>
</evidence>
<comment type="cofactor">
    <cofactor evidence="1">
        <name>thiamine diphosphate</name>
        <dbReference type="ChEBI" id="CHEBI:58937"/>
    </cofactor>
</comment>
<proteinExistence type="inferred from homology"/>
<reference evidence="6 7" key="1">
    <citation type="submission" date="2020-10" db="EMBL/GenBank/DDBJ databases">
        <title>The Coptis chinensis genome and diversification of protoberbering-type alkaloids.</title>
        <authorList>
            <person name="Wang B."/>
            <person name="Shu S."/>
            <person name="Song C."/>
            <person name="Liu Y."/>
        </authorList>
    </citation>
    <scope>NUCLEOTIDE SEQUENCE [LARGE SCALE GENOMIC DNA]</scope>
    <source>
        <strain evidence="6">HL-2020</strain>
        <tissue evidence="6">Leaf</tissue>
    </source>
</reference>
<comment type="caution">
    <text evidence="6">The sequence shown here is derived from an EMBL/GenBank/DDBJ whole genome shotgun (WGS) entry which is preliminary data.</text>
</comment>
<dbReference type="InterPro" id="IPR002885">
    <property type="entry name" value="PPR_rpt"/>
</dbReference>
<dbReference type="InterPro" id="IPR046848">
    <property type="entry name" value="E_motif"/>
</dbReference>
<dbReference type="PANTHER" id="PTHR47926:SF500">
    <property type="entry name" value="REPEAT-CONTAINING PROTEIN, PUTATIVE-RELATED"/>
    <property type="match status" value="1"/>
</dbReference>
<feature type="repeat" description="PPR" evidence="4">
    <location>
        <begin position="291"/>
        <end position="325"/>
    </location>
</feature>
<dbReference type="SUPFAM" id="SSF48452">
    <property type="entry name" value="TPR-like"/>
    <property type="match status" value="1"/>
</dbReference>
<evidence type="ECO:0000259" key="5">
    <source>
        <dbReference type="SMART" id="SM00861"/>
    </source>
</evidence>
<comment type="similarity">
    <text evidence="3">Belongs to the PPR family. PCMP-E subfamily.</text>
</comment>
<dbReference type="Pfam" id="PF20431">
    <property type="entry name" value="E_motif"/>
    <property type="match status" value="1"/>
</dbReference>
<dbReference type="OrthoDB" id="185373at2759"/>
<sequence length="761" mass="84072">MCGLLADVHQGKKIHNMAVECGLESDLFVSNALIAMFGKCGSVIDGEKVFERMRKRDIVSWNSIISFYIENGFHGKAMVKLQELVQSGLRPDQVTIVSFLSICTSDITAREIHGYILRNGLECISEICNTLISMYGKFGRIEEARRIFKKTIRPDNVAWNALISSYAQNGYFDESIQLLRDMKHGGLNADVVTYCGIVSSLAQNNMPNDAVRLFTEMLDLGLKPDVVTLASILPAISDLMYLAYCKEIHGYSYRNRLESDRRVTNALISVYSKCGSVQYAACIFTDATNRDVISWSSMVVGYVQNGYFSKALGTFGEMLSGKIQPNPVAVTSILSACAGISAIRQGKEVHLWAYKNDFESHTFVGSALIDMYAKCGNIAYSRRVFDRISEEDSVICNSMISGYADHGLGEKALEIFHRVKEPDQVSFIAILSACNHGGLVDEGIKIFNSMKNFGIVPREGHYACMVDILGRSGRLEEALELIRTMPVKATIDVWGALLGACKTHSNLGVGIYSGTQLMGLSCENPGHYVMLSNILADCYRWEEVEVMRKKMNERGVKKGAGYSSIEVDKRIHSFVANEKTQHPEWGSLLRVLRRLNVQMKGFLISDWQGVDRIINPPHANYSDSVIAAIDAEALINEADADKGVVAIHSAMGGGTSLNMFLRRFPTRCFDVGISEQHAVTFAIGLACESLKPFCAIYSSFLQRAYKRGDSGSGICVWSFGVVLGQEPLKNGIGDKSIKAWSLQVVGKGGIPPCQFKLYQYL</sequence>
<dbReference type="InterPro" id="IPR029061">
    <property type="entry name" value="THDP-binding"/>
</dbReference>
<dbReference type="InterPro" id="IPR046960">
    <property type="entry name" value="PPR_At4g14850-like_plant"/>
</dbReference>
<protein>
    <recommendedName>
        <fullName evidence="5">Transketolase-like pyrimidine-binding domain-containing protein</fullName>
    </recommendedName>
</protein>
<dbReference type="CDD" id="cd07033">
    <property type="entry name" value="TPP_PYR_DXS_TK_like"/>
    <property type="match status" value="1"/>
</dbReference>
<dbReference type="PANTHER" id="PTHR47926">
    <property type="entry name" value="PENTATRICOPEPTIDE REPEAT-CONTAINING PROTEIN"/>
    <property type="match status" value="1"/>
</dbReference>
<dbReference type="GO" id="GO:0003723">
    <property type="term" value="F:RNA binding"/>
    <property type="evidence" value="ECO:0007669"/>
    <property type="project" value="InterPro"/>
</dbReference>
<feature type="repeat" description="PPR" evidence="4">
    <location>
        <begin position="190"/>
        <end position="224"/>
    </location>
</feature>
<keyword evidence="7" id="KW-1185">Reference proteome</keyword>
<dbReference type="SUPFAM" id="SSF52518">
    <property type="entry name" value="Thiamin diphosphate-binding fold (THDP-binding)"/>
    <property type="match status" value="1"/>
</dbReference>
<dbReference type="GO" id="GO:0009451">
    <property type="term" value="P:RNA modification"/>
    <property type="evidence" value="ECO:0007669"/>
    <property type="project" value="InterPro"/>
</dbReference>
<evidence type="ECO:0000313" key="7">
    <source>
        <dbReference type="Proteomes" id="UP000631114"/>
    </source>
</evidence>
<dbReference type="EMBL" id="JADFTS010000002">
    <property type="protein sequence ID" value="KAF9621874.1"/>
    <property type="molecule type" value="Genomic_DNA"/>
</dbReference>
<dbReference type="PROSITE" id="PS51375">
    <property type="entry name" value="PPR"/>
    <property type="match status" value="7"/>
</dbReference>
<feature type="repeat" description="PPR" evidence="4">
    <location>
        <begin position="155"/>
        <end position="189"/>
    </location>
</feature>
<evidence type="ECO:0000313" key="6">
    <source>
        <dbReference type="EMBL" id="KAF9621874.1"/>
    </source>
</evidence>
<dbReference type="NCBIfam" id="TIGR00756">
    <property type="entry name" value="PPR"/>
    <property type="match status" value="7"/>
</dbReference>
<name>A0A835IQU6_9MAGN</name>
<feature type="repeat" description="PPR" evidence="4">
    <location>
        <begin position="26"/>
        <end position="56"/>
    </location>
</feature>
<dbReference type="Pfam" id="PF01535">
    <property type="entry name" value="PPR"/>
    <property type="match status" value="6"/>
</dbReference>
<evidence type="ECO:0000256" key="2">
    <source>
        <dbReference type="ARBA" id="ARBA00022737"/>
    </source>
</evidence>
<dbReference type="InterPro" id="IPR005475">
    <property type="entry name" value="Transketolase-like_Pyr-bd"/>
</dbReference>
<dbReference type="Gene3D" id="3.40.50.970">
    <property type="match status" value="1"/>
</dbReference>
<dbReference type="FunFam" id="1.25.40.10:FF:000196">
    <property type="entry name" value="Pentatricopeptide repeat-containing protein At4g14850"/>
    <property type="match status" value="1"/>
</dbReference>
<dbReference type="AlphaFoldDB" id="A0A835IQU6"/>
<keyword evidence="2" id="KW-0677">Repeat</keyword>
<organism evidence="6 7">
    <name type="scientific">Coptis chinensis</name>
    <dbReference type="NCBI Taxonomy" id="261450"/>
    <lineage>
        <taxon>Eukaryota</taxon>
        <taxon>Viridiplantae</taxon>
        <taxon>Streptophyta</taxon>
        <taxon>Embryophyta</taxon>
        <taxon>Tracheophyta</taxon>
        <taxon>Spermatophyta</taxon>
        <taxon>Magnoliopsida</taxon>
        <taxon>Ranunculales</taxon>
        <taxon>Ranunculaceae</taxon>
        <taxon>Coptidoideae</taxon>
        <taxon>Coptis</taxon>
    </lineage>
</organism>
<dbReference type="Pfam" id="PF13041">
    <property type="entry name" value="PPR_2"/>
    <property type="match status" value="2"/>
</dbReference>
<feature type="repeat" description="PPR" evidence="4">
    <location>
        <begin position="423"/>
        <end position="457"/>
    </location>
</feature>
<dbReference type="FunFam" id="1.25.40.10:FF:000090">
    <property type="entry name" value="Pentatricopeptide repeat-containing protein, chloroplastic"/>
    <property type="match status" value="1"/>
</dbReference>
<feature type="domain" description="Transketolase-like pyrimidine-binding" evidence="5">
    <location>
        <begin position="619"/>
        <end position="753"/>
    </location>
</feature>
<dbReference type="Pfam" id="PF02779">
    <property type="entry name" value="Transket_pyr"/>
    <property type="match status" value="1"/>
</dbReference>
<gene>
    <name evidence="6" type="ORF">IFM89_028462</name>
</gene>
<feature type="repeat" description="PPR" evidence="4">
    <location>
        <begin position="57"/>
        <end position="91"/>
    </location>
</feature>
<dbReference type="FunFam" id="1.25.40.10:FF:000344">
    <property type="entry name" value="Pentatricopeptide repeat-containing protein"/>
    <property type="match status" value="1"/>
</dbReference>
<evidence type="ECO:0000256" key="3">
    <source>
        <dbReference type="ARBA" id="ARBA00061659"/>
    </source>
</evidence>
<evidence type="ECO:0000256" key="1">
    <source>
        <dbReference type="ARBA" id="ARBA00001964"/>
    </source>
</evidence>
<accession>A0A835IQU6</accession>
<dbReference type="Gene3D" id="1.25.40.10">
    <property type="entry name" value="Tetratricopeptide repeat domain"/>
    <property type="match status" value="4"/>
</dbReference>
<dbReference type="SMART" id="SM00861">
    <property type="entry name" value="Transket_pyr"/>
    <property type="match status" value="1"/>
</dbReference>
<dbReference type="Proteomes" id="UP000631114">
    <property type="component" value="Unassembled WGS sequence"/>
</dbReference>
<feature type="repeat" description="PPR" evidence="4">
    <location>
        <begin position="392"/>
        <end position="422"/>
    </location>
</feature>
<dbReference type="InterPro" id="IPR011990">
    <property type="entry name" value="TPR-like_helical_dom_sf"/>
</dbReference>